<dbReference type="OrthoDB" id="10562046at2759"/>
<dbReference type="GeneID" id="37032820"/>
<feature type="chain" id="PRO_5016321851" evidence="2">
    <location>
        <begin position="24"/>
        <end position="177"/>
    </location>
</feature>
<feature type="signal peptide" evidence="2">
    <location>
        <begin position="1"/>
        <end position="23"/>
    </location>
</feature>
<keyword evidence="2" id="KW-0732">Signal</keyword>
<evidence type="ECO:0000256" key="1">
    <source>
        <dbReference type="SAM" id="MobiDB-lite"/>
    </source>
</evidence>
<evidence type="ECO:0000256" key="2">
    <source>
        <dbReference type="SAM" id="SignalP"/>
    </source>
</evidence>
<reference evidence="3 4" key="1">
    <citation type="journal article" date="2018" name="Mol. Biol. Evol.">
        <title>Broad Genomic Sampling Reveals a Smut Pathogenic Ancestry of the Fungal Clade Ustilaginomycotina.</title>
        <authorList>
            <person name="Kijpornyongpan T."/>
            <person name="Mondo S.J."/>
            <person name="Barry K."/>
            <person name="Sandor L."/>
            <person name="Lee J."/>
            <person name="Lipzen A."/>
            <person name="Pangilinan J."/>
            <person name="LaButti K."/>
            <person name="Hainaut M."/>
            <person name="Henrissat B."/>
            <person name="Grigoriev I.V."/>
            <person name="Spatafora J.W."/>
            <person name="Aime M.C."/>
        </authorList>
    </citation>
    <scope>NUCLEOTIDE SEQUENCE [LARGE SCALE GENOMIC DNA]</scope>
    <source>
        <strain evidence="3 4">MCA 4658</strain>
    </source>
</reference>
<dbReference type="RefSeq" id="XP_025372377.1">
    <property type="nucleotide sequence ID" value="XM_025510950.1"/>
</dbReference>
<dbReference type="InParanoid" id="A0A316W5R8"/>
<proteinExistence type="predicted"/>
<evidence type="ECO:0000313" key="4">
    <source>
        <dbReference type="Proteomes" id="UP000245783"/>
    </source>
</evidence>
<dbReference type="AlphaFoldDB" id="A0A316W5R8"/>
<gene>
    <name evidence="3" type="ORF">IE81DRAFT_208451</name>
</gene>
<evidence type="ECO:0000313" key="3">
    <source>
        <dbReference type="EMBL" id="PWN45217.1"/>
    </source>
</evidence>
<protein>
    <submittedName>
        <fullName evidence="3">Uncharacterized protein</fullName>
    </submittedName>
</protein>
<dbReference type="Proteomes" id="UP000245783">
    <property type="component" value="Unassembled WGS sequence"/>
</dbReference>
<sequence length="177" mass="19014">MHFKLALVAASAAALAASAAVSAAPVPSDAVAGLSDLNEHPMLEARVGKTRPTFTPAGGAVPTTHDPNNFKFDGKKGKDAKAAVSRFVGCFDRVLTSLPACSRESRCSCRTSLFLQADDIQPALDQHVADHYPNVASAHLTDRVSWTTLKFNWMLKRGEHEVADPFHLCCLFPLPCQ</sequence>
<dbReference type="EMBL" id="KZ819356">
    <property type="protein sequence ID" value="PWN45217.1"/>
    <property type="molecule type" value="Genomic_DNA"/>
</dbReference>
<feature type="region of interest" description="Disordered" evidence="1">
    <location>
        <begin position="50"/>
        <end position="69"/>
    </location>
</feature>
<name>A0A316W5R8_9BASI</name>
<keyword evidence="4" id="KW-1185">Reference proteome</keyword>
<organism evidence="3 4">
    <name type="scientific">Ceraceosorus guamensis</name>
    <dbReference type="NCBI Taxonomy" id="1522189"/>
    <lineage>
        <taxon>Eukaryota</taxon>
        <taxon>Fungi</taxon>
        <taxon>Dikarya</taxon>
        <taxon>Basidiomycota</taxon>
        <taxon>Ustilaginomycotina</taxon>
        <taxon>Exobasidiomycetes</taxon>
        <taxon>Ceraceosorales</taxon>
        <taxon>Ceraceosoraceae</taxon>
        <taxon>Ceraceosorus</taxon>
    </lineage>
</organism>
<accession>A0A316W5R8</accession>